<evidence type="ECO:0000256" key="1">
    <source>
        <dbReference type="ARBA" id="ARBA00004651"/>
    </source>
</evidence>
<feature type="transmembrane region" description="Helical" evidence="7">
    <location>
        <begin position="235"/>
        <end position="255"/>
    </location>
</feature>
<feature type="transmembrane region" description="Helical" evidence="7">
    <location>
        <begin position="9"/>
        <end position="27"/>
    </location>
</feature>
<keyword evidence="2 7" id="KW-0813">Transport</keyword>
<feature type="domain" description="ABC transmembrane type-1" evidence="8">
    <location>
        <begin position="67"/>
        <end position="256"/>
    </location>
</feature>
<evidence type="ECO:0000256" key="3">
    <source>
        <dbReference type="ARBA" id="ARBA00022475"/>
    </source>
</evidence>
<dbReference type="SUPFAM" id="SSF161098">
    <property type="entry name" value="MetI-like"/>
    <property type="match status" value="1"/>
</dbReference>
<dbReference type="Gene3D" id="1.10.3720.10">
    <property type="entry name" value="MetI-like"/>
    <property type="match status" value="1"/>
</dbReference>
<comment type="subcellular location">
    <subcellularLocation>
        <location evidence="1 7">Cell membrane</location>
        <topology evidence="1 7">Multi-pass membrane protein</topology>
    </subcellularLocation>
</comment>
<dbReference type="GO" id="GO:0005886">
    <property type="term" value="C:plasma membrane"/>
    <property type="evidence" value="ECO:0007669"/>
    <property type="project" value="UniProtKB-SubCell"/>
</dbReference>
<evidence type="ECO:0000313" key="10">
    <source>
        <dbReference type="Proteomes" id="UP000028525"/>
    </source>
</evidence>
<evidence type="ECO:0000259" key="8">
    <source>
        <dbReference type="PROSITE" id="PS50928"/>
    </source>
</evidence>
<gene>
    <name evidence="9" type="ORF">IO98_18325</name>
</gene>
<evidence type="ECO:0000256" key="2">
    <source>
        <dbReference type="ARBA" id="ARBA00022448"/>
    </source>
</evidence>
<comment type="similarity">
    <text evidence="7">Belongs to the binding-protein-dependent transport system permease family.</text>
</comment>
<keyword evidence="4 7" id="KW-0812">Transmembrane</keyword>
<accession>A0A084JHJ6</accession>
<dbReference type="STRING" id="29354.IO98_18325"/>
<reference evidence="9 10" key="1">
    <citation type="submission" date="2014-07" db="EMBL/GenBank/DDBJ databases">
        <title>Draft genome of Clostridium celerecrescens 152B isolated from sediments associated with methane hydrate from Krishna Godavari basin.</title>
        <authorList>
            <person name="Honkalas V.S."/>
            <person name="Dabir A.P."/>
            <person name="Arora P."/>
            <person name="Dhakephalkar P.K."/>
        </authorList>
    </citation>
    <scope>NUCLEOTIDE SEQUENCE [LARGE SCALE GENOMIC DNA]</scope>
    <source>
        <strain evidence="9 10">152B</strain>
    </source>
</reference>
<dbReference type="OrthoDB" id="9787837at2"/>
<evidence type="ECO:0000256" key="7">
    <source>
        <dbReference type="RuleBase" id="RU363032"/>
    </source>
</evidence>
<evidence type="ECO:0000313" key="9">
    <source>
        <dbReference type="EMBL" id="KEZ88430.1"/>
    </source>
</evidence>
<dbReference type="EMBL" id="JPME01000024">
    <property type="protein sequence ID" value="KEZ88430.1"/>
    <property type="molecule type" value="Genomic_DNA"/>
</dbReference>
<feature type="transmembrane region" description="Helical" evidence="7">
    <location>
        <begin position="138"/>
        <end position="156"/>
    </location>
</feature>
<dbReference type="RefSeq" id="WP_038283555.1">
    <property type="nucleotide sequence ID" value="NZ_JPME01000024.1"/>
</dbReference>
<organism evidence="9 10">
    <name type="scientific">Lacrimispora celerecrescens</name>
    <dbReference type="NCBI Taxonomy" id="29354"/>
    <lineage>
        <taxon>Bacteria</taxon>
        <taxon>Bacillati</taxon>
        <taxon>Bacillota</taxon>
        <taxon>Clostridia</taxon>
        <taxon>Lachnospirales</taxon>
        <taxon>Lachnospiraceae</taxon>
        <taxon>Lacrimispora</taxon>
    </lineage>
</organism>
<sequence length="271" mass="30051">MKNKMAKYLLYILNIFFAVIIISPVLYCFNVSMMTMKEVFSGGFWPKQLIPDNYIKALQLAPFFTFIKNSLIVSCTVTFGQIVTGALAAYAFSMMKFRGRNALFLLMLATMMIPSQAIIIANYLIICDLGLKNTYTALILPNVASAFAVFNMRQAFLQLPMEIKEAADIDGCGNFRFFCFIALPLVKPSMGALGIYTFLQSWNHYLWPLLVTDSVNMRTVQIGLGMLQGAESTDFRPVMAGSMIILVPSILAFILGQKQLISGLTSGSVKG</sequence>
<keyword evidence="6 7" id="KW-0472">Membrane</keyword>
<dbReference type="GO" id="GO:0055085">
    <property type="term" value="P:transmembrane transport"/>
    <property type="evidence" value="ECO:0007669"/>
    <property type="project" value="InterPro"/>
</dbReference>
<evidence type="ECO:0000256" key="5">
    <source>
        <dbReference type="ARBA" id="ARBA00022989"/>
    </source>
</evidence>
<evidence type="ECO:0000256" key="4">
    <source>
        <dbReference type="ARBA" id="ARBA00022692"/>
    </source>
</evidence>
<keyword evidence="10" id="KW-1185">Reference proteome</keyword>
<feature type="transmembrane region" description="Helical" evidence="7">
    <location>
        <begin position="177"/>
        <end position="199"/>
    </location>
</feature>
<protein>
    <submittedName>
        <fullName evidence="9">ABC transporter permease</fullName>
    </submittedName>
</protein>
<dbReference type="PANTHER" id="PTHR43744">
    <property type="entry name" value="ABC TRANSPORTER PERMEASE PROTEIN MG189-RELATED-RELATED"/>
    <property type="match status" value="1"/>
</dbReference>
<dbReference type="AlphaFoldDB" id="A0A084JHJ6"/>
<keyword evidence="3" id="KW-1003">Cell membrane</keyword>
<feature type="transmembrane region" description="Helical" evidence="7">
    <location>
        <begin position="71"/>
        <end position="92"/>
    </location>
</feature>
<dbReference type="CDD" id="cd06261">
    <property type="entry name" value="TM_PBP2"/>
    <property type="match status" value="1"/>
</dbReference>
<dbReference type="PROSITE" id="PS50928">
    <property type="entry name" value="ABC_TM1"/>
    <property type="match status" value="1"/>
</dbReference>
<evidence type="ECO:0000256" key="6">
    <source>
        <dbReference type="ARBA" id="ARBA00023136"/>
    </source>
</evidence>
<dbReference type="Proteomes" id="UP000028525">
    <property type="component" value="Unassembled WGS sequence"/>
</dbReference>
<keyword evidence="5 7" id="KW-1133">Transmembrane helix</keyword>
<dbReference type="PANTHER" id="PTHR43744:SF8">
    <property type="entry name" value="SN-GLYCEROL-3-PHOSPHATE TRANSPORT SYSTEM PERMEASE PROTEIN UGPE"/>
    <property type="match status" value="1"/>
</dbReference>
<feature type="transmembrane region" description="Helical" evidence="7">
    <location>
        <begin position="104"/>
        <end position="126"/>
    </location>
</feature>
<name>A0A084JHJ6_9FIRM</name>
<dbReference type="InterPro" id="IPR000515">
    <property type="entry name" value="MetI-like"/>
</dbReference>
<dbReference type="Pfam" id="PF00528">
    <property type="entry name" value="BPD_transp_1"/>
    <property type="match status" value="1"/>
</dbReference>
<proteinExistence type="inferred from homology"/>
<comment type="caution">
    <text evidence="9">The sequence shown here is derived from an EMBL/GenBank/DDBJ whole genome shotgun (WGS) entry which is preliminary data.</text>
</comment>
<dbReference type="InterPro" id="IPR035906">
    <property type="entry name" value="MetI-like_sf"/>
</dbReference>